<dbReference type="EMBL" id="CM046399">
    <property type="protein sequence ID" value="KAI8526568.1"/>
    <property type="molecule type" value="Genomic_DNA"/>
</dbReference>
<accession>A0ACC0LEJ4</accession>
<proteinExistence type="predicted"/>
<evidence type="ECO:0000313" key="2">
    <source>
        <dbReference type="Proteomes" id="UP001062846"/>
    </source>
</evidence>
<evidence type="ECO:0000313" key="1">
    <source>
        <dbReference type="EMBL" id="KAI8526568.1"/>
    </source>
</evidence>
<name>A0ACC0LEJ4_RHOML</name>
<comment type="caution">
    <text evidence="1">The sequence shown here is derived from an EMBL/GenBank/DDBJ whole genome shotgun (WGS) entry which is preliminary data.</text>
</comment>
<sequence>MAVGEKFHKVREDVYKGEDPGTKLTNHSVTIDGFSVDKSTGTGVFKILNSFGKDWGVDGYGLVYIDPTLRQGVGNLYSNPMYPIIYENISPLDRLLMKCGNFYSLSHSGLPIPFRHRTRDGLQPHFHPVIMQSACRELGGVPQEVQVDCDVQEKRIEIANNNGEKLVGTLHETGSVRIVILCHDFPSTKESNTMVNLAVALGKEGTTAFRFDFSGNGESNGCFQYGDYWRQAEDLRAVVEHFNRGRRVTSAIVGHGKGGNVALLYASKYHDISTVVNVSGCYDLRRHIDECMGEDFYDLIEKDTYFDVKSETGMYVFTFRYALSCSSFSFTSELKFSWAT</sequence>
<organism evidence="1 2">
    <name type="scientific">Rhododendron molle</name>
    <name type="common">Chinese azalea</name>
    <name type="synonym">Azalea mollis</name>
    <dbReference type="NCBI Taxonomy" id="49168"/>
    <lineage>
        <taxon>Eukaryota</taxon>
        <taxon>Viridiplantae</taxon>
        <taxon>Streptophyta</taxon>
        <taxon>Embryophyta</taxon>
        <taxon>Tracheophyta</taxon>
        <taxon>Spermatophyta</taxon>
        <taxon>Magnoliopsida</taxon>
        <taxon>eudicotyledons</taxon>
        <taxon>Gunneridae</taxon>
        <taxon>Pentapetalae</taxon>
        <taxon>asterids</taxon>
        <taxon>Ericales</taxon>
        <taxon>Ericaceae</taxon>
        <taxon>Ericoideae</taxon>
        <taxon>Rhodoreae</taxon>
        <taxon>Rhododendron</taxon>
    </lineage>
</organism>
<reference evidence="1" key="1">
    <citation type="submission" date="2022-02" db="EMBL/GenBank/DDBJ databases">
        <title>Plant Genome Project.</title>
        <authorList>
            <person name="Zhang R.-G."/>
        </authorList>
    </citation>
    <scope>NUCLEOTIDE SEQUENCE</scope>
    <source>
        <strain evidence="1">AT1</strain>
    </source>
</reference>
<protein>
    <submittedName>
        <fullName evidence="1">Uncharacterized protein</fullName>
    </submittedName>
</protein>
<gene>
    <name evidence="1" type="ORF">RHMOL_Rhmol12G0006700</name>
</gene>
<keyword evidence="2" id="KW-1185">Reference proteome</keyword>
<dbReference type="Proteomes" id="UP001062846">
    <property type="component" value="Chromosome 12"/>
</dbReference>